<dbReference type="GO" id="GO:0004862">
    <property type="term" value="F:cAMP-dependent protein kinase inhibitor activity"/>
    <property type="evidence" value="ECO:0007669"/>
    <property type="project" value="TreeGrafter"/>
</dbReference>
<keyword evidence="8" id="KW-0460">Magnesium</keyword>
<keyword evidence="7" id="KW-0378">Hydrolase</keyword>
<evidence type="ECO:0000313" key="11">
    <source>
        <dbReference type="EMBL" id="EAS02769.2"/>
    </source>
</evidence>
<dbReference type="GO" id="GO:0034236">
    <property type="term" value="F:protein kinase A catalytic subunit binding"/>
    <property type="evidence" value="ECO:0007669"/>
    <property type="project" value="TreeGrafter"/>
</dbReference>
<dbReference type="AlphaFoldDB" id="I7MHA9"/>
<dbReference type="InParanoid" id="I7MHA9"/>
<dbReference type="EMBL" id="GG662523">
    <property type="protein sequence ID" value="EAS02769.2"/>
    <property type="molecule type" value="Genomic_DNA"/>
</dbReference>
<feature type="domain" description="Cyclic nucleotide-binding" evidence="10">
    <location>
        <begin position="715"/>
        <end position="787"/>
    </location>
</feature>
<dbReference type="InterPro" id="IPR000595">
    <property type="entry name" value="cNMP-bd_dom"/>
</dbReference>
<dbReference type="Gene3D" id="2.60.120.10">
    <property type="entry name" value="Jelly Rolls"/>
    <property type="match status" value="2"/>
</dbReference>
<evidence type="ECO:0000259" key="10">
    <source>
        <dbReference type="PROSITE" id="PS50042"/>
    </source>
</evidence>
<name>I7MHA9_TETTS</name>
<dbReference type="KEGG" id="tet:TTHERM_00348590"/>
<reference evidence="12" key="1">
    <citation type="journal article" date="2006" name="PLoS Biol.">
        <title>Macronuclear genome sequence of the ciliate Tetrahymena thermophila, a model eukaryote.</title>
        <authorList>
            <person name="Eisen J.A."/>
            <person name="Coyne R.S."/>
            <person name="Wu M."/>
            <person name="Wu D."/>
            <person name="Thiagarajan M."/>
            <person name="Wortman J.R."/>
            <person name="Badger J.H."/>
            <person name="Ren Q."/>
            <person name="Amedeo P."/>
            <person name="Jones K.M."/>
            <person name="Tallon L.J."/>
            <person name="Delcher A.L."/>
            <person name="Salzberg S.L."/>
            <person name="Silva J.C."/>
            <person name="Haas B.J."/>
            <person name="Majoros W.H."/>
            <person name="Farzad M."/>
            <person name="Carlton J.M."/>
            <person name="Smith R.K. Jr."/>
            <person name="Garg J."/>
            <person name="Pearlman R.E."/>
            <person name="Karrer K.M."/>
            <person name="Sun L."/>
            <person name="Manning G."/>
            <person name="Elde N.C."/>
            <person name="Turkewitz A.P."/>
            <person name="Asai D.J."/>
            <person name="Wilkes D.E."/>
            <person name="Wang Y."/>
            <person name="Cai H."/>
            <person name="Collins K."/>
            <person name="Stewart B.A."/>
            <person name="Lee S.R."/>
            <person name="Wilamowska K."/>
            <person name="Weinberg Z."/>
            <person name="Ruzzo W.L."/>
            <person name="Wloga D."/>
            <person name="Gaertig J."/>
            <person name="Frankel J."/>
            <person name="Tsao C.-C."/>
            <person name="Gorovsky M.A."/>
            <person name="Keeling P.J."/>
            <person name="Waller R.F."/>
            <person name="Patron N.J."/>
            <person name="Cherry J.M."/>
            <person name="Stover N.A."/>
            <person name="Krieger C.J."/>
            <person name="del Toro C."/>
            <person name="Ryder H.F."/>
            <person name="Williamson S.C."/>
            <person name="Barbeau R.A."/>
            <person name="Hamilton E.P."/>
            <person name="Orias E."/>
        </authorList>
    </citation>
    <scope>NUCLEOTIDE SEQUENCE [LARGE SCALE GENOMIC DNA]</scope>
    <source>
        <strain evidence="12">SB210</strain>
    </source>
</reference>
<dbReference type="RefSeq" id="XP_001023014.2">
    <property type="nucleotide sequence ID" value="XM_001023014.2"/>
</dbReference>
<dbReference type="InterPro" id="IPR050503">
    <property type="entry name" value="cAMP-dep_PK_reg_su-like"/>
</dbReference>
<evidence type="ECO:0000256" key="2">
    <source>
        <dbReference type="ARBA" id="ARBA00004496"/>
    </source>
</evidence>
<dbReference type="GO" id="GO:0030552">
    <property type="term" value="F:cAMP binding"/>
    <property type="evidence" value="ECO:0007669"/>
    <property type="project" value="TreeGrafter"/>
</dbReference>
<accession>I7MHA9</accession>
<evidence type="ECO:0000313" key="12">
    <source>
        <dbReference type="Proteomes" id="UP000009168"/>
    </source>
</evidence>
<dbReference type="InterPro" id="IPR036866">
    <property type="entry name" value="RibonucZ/Hydroxyglut_hydro"/>
</dbReference>
<dbReference type="eggNOG" id="KOG0500">
    <property type="taxonomic scope" value="Eukaryota"/>
</dbReference>
<dbReference type="FunFam" id="3.60.15.10:FF:000029">
    <property type="entry name" value="Cyclic nucleotide-binding domain protein"/>
    <property type="match status" value="1"/>
</dbReference>
<dbReference type="CDD" id="cd00038">
    <property type="entry name" value="CAP_ED"/>
    <property type="match status" value="2"/>
</dbReference>
<dbReference type="GeneID" id="7836859"/>
<evidence type="ECO:0000256" key="7">
    <source>
        <dbReference type="ARBA" id="ARBA00022801"/>
    </source>
</evidence>
<keyword evidence="12" id="KW-1185">Reference proteome</keyword>
<dbReference type="GO" id="GO:0005952">
    <property type="term" value="C:cAMP-dependent protein kinase complex"/>
    <property type="evidence" value="ECO:0007669"/>
    <property type="project" value="InterPro"/>
</dbReference>
<evidence type="ECO:0000256" key="1">
    <source>
        <dbReference type="ARBA" id="ARBA00001946"/>
    </source>
</evidence>
<dbReference type="GO" id="GO:0046872">
    <property type="term" value="F:metal ion binding"/>
    <property type="evidence" value="ECO:0007669"/>
    <property type="project" value="UniProtKB-KW"/>
</dbReference>
<keyword evidence="5" id="KW-0677">Repeat</keyword>
<comment type="similarity">
    <text evidence="9">Belongs to the metallo-beta-lactamase superfamily. cNMP phosphodiesterase family.</text>
</comment>
<proteinExistence type="inferred from homology"/>
<protein>
    <submittedName>
        <fullName evidence="11">Cyclic nucleotide-binding domain protein</fullName>
    </submittedName>
</protein>
<dbReference type="Gene3D" id="3.60.15.10">
    <property type="entry name" value="Ribonuclease Z/Hydroxyacylglutathione hydrolase-like"/>
    <property type="match status" value="1"/>
</dbReference>
<dbReference type="PANTHER" id="PTHR11635:SF152">
    <property type="entry name" value="CAMP-DEPENDENT PROTEIN KINASE TYPE I REGULATORY SUBUNIT-RELATED"/>
    <property type="match status" value="1"/>
</dbReference>
<evidence type="ECO:0000256" key="4">
    <source>
        <dbReference type="ARBA" id="ARBA00022723"/>
    </source>
</evidence>
<organism evidence="11 12">
    <name type="scientific">Tetrahymena thermophila (strain SB210)</name>
    <dbReference type="NCBI Taxonomy" id="312017"/>
    <lineage>
        <taxon>Eukaryota</taxon>
        <taxon>Sar</taxon>
        <taxon>Alveolata</taxon>
        <taxon>Ciliophora</taxon>
        <taxon>Intramacronucleata</taxon>
        <taxon>Oligohymenophorea</taxon>
        <taxon>Hymenostomatida</taxon>
        <taxon>Tetrahymenina</taxon>
        <taxon>Tetrahymenidae</taxon>
        <taxon>Tetrahymena</taxon>
    </lineage>
</organism>
<evidence type="ECO:0000256" key="3">
    <source>
        <dbReference type="ARBA" id="ARBA00022490"/>
    </source>
</evidence>
<feature type="domain" description="Cyclic nucleotide-binding" evidence="10">
    <location>
        <begin position="579"/>
        <end position="684"/>
    </location>
</feature>
<keyword evidence="3" id="KW-0963">Cytoplasm</keyword>
<evidence type="ECO:0000256" key="5">
    <source>
        <dbReference type="ARBA" id="ARBA00022737"/>
    </source>
</evidence>
<dbReference type="Proteomes" id="UP000009168">
    <property type="component" value="Unassembled WGS sequence"/>
</dbReference>
<dbReference type="PROSITE" id="PS50042">
    <property type="entry name" value="CNMP_BINDING_3"/>
    <property type="match status" value="2"/>
</dbReference>
<dbReference type="SUPFAM" id="SSF56281">
    <property type="entry name" value="Metallo-hydrolase/oxidoreductase"/>
    <property type="match status" value="1"/>
</dbReference>
<dbReference type="Pfam" id="PF23023">
    <property type="entry name" value="Anti-Pycsar_Apyc1"/>
    <property type="match status" value="1"/>
</dbReference>
<gene>
    <name evidence="11" type="ORF">TTHERM_00348590</name>
</gene>
<keyword evidence="6" id="KW-0547">Nucleotide-binding</keyword>
<dbReference type="SUPFAM" id="SSF51206">
    <property type="entry name" value="cAMP-binding domain-like"/>
    <property type="match status" value="2"/>
</dbReference>
<evidence type="ECO:0000256" key="8">
    <source>
        <dbReference type="ARBA" id="ARBA00022842"/>
    </source>
</evidence>
<sequence>MACQYLFSGSQESQRTFVEDLEFMKLAYKKNSIDYALEKRRQEDLSSNIINLPRGGLIIKTKIGNIQFGLPPETVKDSLKLGLTVPTYFIIPSNRFDRKSGINVAEFEFPAYFNFFCNKKQICLICTKSAKKDIQNIFQETLIGPLSHENLSDDFYHKVPSSSYPDFINERKIFSSNPLNPSEDIKIDTLLNFKVFDDITKSVIIQENGFTIEISLQNQGFIEIKQDNEIIAYFQDQVELTDSNKSSSSNLNLEMGRLYKKNSMCCSPCFETGLKLDDFQETPSPIQKFQRSNTIKKNSMLQVEFVPPDFGVTILGSSHGFDPNGSTSGFIIWIYGRGIMVDPPPFSNDYLKSLGINYQLINGIIISHCHADHDAGAFHKIVADQKIEVITTRTIMNSFLRKYSAVSQIDQEQLKRLFVFRPVIMGTTLKIYGANFNFFYSFHTIPSLGFEVEVNNKILYFSSDTYYNPKQIRQYCADGRISKDRCQQLADIDFSKYDLILHEAGVPPIHTPQSILADLPEKIKEKLYLIHIAHKDLLPNSGLKIPGVGIQNTITIIDQDTHSEIRVLKRLDILSKVDLFEDLSIKHAKHLIDAVQVEEYEKGDIIFKEGDIGHKFFIIQSGAVRIYTDNENIQIDKVFKVGDYFGEGSLLDSSNKRIAQAEAITDCQLLTLERHDFHFLFGGSLGGKGIVIQKLKQLNKARNCQASDIVNKNSIFSELEQGQKTQLEMIMKEVVFESNQILWRQGEQPQYAFIIKEGLILFFKQNDDVLRLSDEEIQEINRTGSFSCISDNVDTIIESEESIHGPLKFILSTGAFIGDTKAIHSQSSMRSYCVCKTRVKAFQILCNDFQNFLAHNPGLKLLFEEKEFFE</sequence>
<dbReference type="GO" id="GO:0005829">
    <property type="term" value="C:cytosol"/>
    <property type="evidence" value="ECO:0007669"/>
    <property type="project" value="TreeGrafter"/>
</dbReference>
<dbReference type="GO" id="GO:0016787">
    <property type="term" value="F:hydrolase activity"/>
    <property type="evidence" value="ECO:0007669"/>
    <property type="project" value="UniProtKB-KW"/>
</dbReference>
<dbReference type="InterPro" id="IPR014710">
    <property type="entry name" value="RmlC-like_jellyroll"/>
</dbReference>
<keyword evidence="4" id="KW-0479">Metal-binding</keyword>
<comment type="subcellular location">
    <subcellularLocation>
        <location evidence="2">Cytoplasm</location>
    </subcellularLocation>
</comment>
<comment type="cofactor">
    <cofactor evidence="1">
        <name>Mg(2+)</name>
        <dbReference type="ChEBI" id="CHEBI:18420"/>
    </cofactor>
</comment>
<dbReference type="Pfam" id="PF00027">
    <property type="entry name" value="cNMP_binding"/>
    <property type="match status" value="1"/>
</dbReference>
<evidence type="ECO:0000256" key="6">
    <source>
        <dbReference type="ARBA" id="ARBA00022741"/>
    </source>
</evidence>
<evidence type="ECO:0000256" key="9">
    <source>
        <dbReference type="ARBA" id="ARBA00061002"/>
    </source>
</evidence>
<dbReference type="InterPro" id="IPR018490">
    <property type="entry name" value="cNMP-bd_dom_sf"/>
</dbReference>
<dbReference type="SMART" id="SM00100">
    <property type="entry name" value="cNMP"/>
    <property type="match status" value="2"/>
</dbReference>
<dbReference type="OrthoDB" id="10264606at2759"/>
<dbReference type="PANTHER" id="PTHR11635">
    <property type="entry name" value="CAMP-DEPENDENT PROTEIN KINASE REGULATORY CHAIN"/>
    <property type="match status" value="1"/>
</dbReference>